<reference evidence="10" key="1">
    <citation type="thesis" date="2020" institute="ProQuest LLC" country="789 East Eisenhower Parkway, Ann Arbor, MI, USA">
        <title>Comparative Genomics and Chromosome Evolution.</title>
        <authorList>
            <person name="Mudd A.B."/>
        </authorList>
    </citation>
    <scope>NUCLEOTIDE SEQUENCE</scope>
    <source>
        <strain evidence="10">1538</strain>
        <tissue evidence="10">Blood</tissue>
    </source>
</reference>
<comment type="caution">
    <text evidence="10">The sequence shown here is derived from an EMBL/GenBank/DDBJ whole genome shotgun (WGS) entry which is preliminary data.</text>
</comment>
<dbReference type="InterPro" id="IPR014730">
    <property type="entry name" value="ETF_a/b_N"/>
</dbReference>
<name>A0AAV2ZPA3_PYXAD</name>
<evidence type="ECO:0000256" key="3">
    <source>
        <dbReference type="ARBA" id="ARBA00016797"/>
    </source>
</evidence>
<keyword evidence="5 8" id="KW-0249">Electron transport</keyword>
<dbReference type="PIRSF" id="PIRSF000090">
    <property type="entry name" value="Beta-ETF"/>
    <property type="match status" value="1"/>
</dbReference>
<feature type="domain" description="Electron transfer flavoprotein alpha/beta-subunit N-terminal" evidence="9">
    <location>
        <begin position="9"/>
        <end position="174"/>
    </location>
</feature>
<protein>
    <recommendedName>
        <fullName evidence="3 8">Electron transfer flavoprotein subunit beta</fullName>
        <shortName evidence="8">Beta-ETF</shortName>
    </recommendedName>
</protein>
<evidence type="ECO:0000256" key="1">
    <source>
        <dbReference type="ARBA" id="ARBA00004305"/>
    </source>
</evidence>
<keyword evidence="8" id="KW-0496">Mitochondrion</keyword>
<dbReference type="Pfam" id="PF01012">
    <property type="entry name" value="ETF"/>
    <property type="match status" value="1"/>
</dbReference>
<sequence length="211" mass="22896">MCSEFHQPNSFICKTFQTPSECQKEPGKETIRTALAMGADRGIHVDVSAKDSETLGPFQVSKILAALAKKENANMVILGKQAIDDDCNQTGQMTAALLDWPQATFASEVKVEGDKLTVVREIDGGLETISMNLPAVVTADLRLNEPRYATLPNIMKAKKKKIESVKPADLGVDTASRIQILSVEDPPQRQAGVKVETVEDLVSKLKESGCI</sequence>
<evidence type="ECO:0000313" key="10">
    <source>
        <dbReference type="EMBL" id="DBA15813.1"/>
    </source>
</evidence>
<dbReference type="InterPro" id="IPR014729">
    <property type="entry name" value="Rossmann-like_a/b/a_fold"/>
</dbReference>
<keyword evidence="11" id="KW-1185">Reference proteome</keyword>
<dbReference type="GO" id="GO:0009055">
    <property type="term" value="F:electron transfer activity"/>
    <property type="evidence" value="ECO:0007669"/>
    <property type="project" value="InterPro"/>
</dbReference>
<dbReference type="GO" id="GO:0045251">
    <property type="term" value="C:electron transfer flavoprotein complex"/>
    <property type="evidence" value="ECO:0007669"/>
    <property type="project" value="UniProtKB-ARBA"/>
</dbReference>
<evidence type="ECO:0000256" key="4">
    <source>
        <dbReference type="ARBA" id="ARBA00022448"/>
    </source>
</evidence>
<dbReference type="FunFam" id="3.40.50.620:FF:000011">
    <property type="entry name" value="Electron transfer flavoprotein subunit beta"/>
    <property type="match status" value="1"/>
</dbReference>
<evidence type="ECO:0000256" key="6">
    <source>
        <dbReference type="ARBA" id="ARBA00045835"/>
    </source>
</evidence>
<keyword evidence="4 8" id="KW-0813">Transport</keyword>
<dbReference type="GO" id="GO:0005759">
    <property type="term" value="C:mitochondrial matrix"/>
    <property type="evidence" value="ECO:0007669"/>
    <property type="project" value="UniProtKB-SubCell"/>
</dbReference>
<dbReference type="GO" id="GO:0033539">
    <property type="term" value="P:fatty acid beta-oxidation using acyl-CoA dehydrogenase"/>
    <property type="evidence" value="ECO:0007669"/>
    <property type="project" value="TreeGrafter"/>
</dbReference>
<dbReference type="PROSITE" id="PS01065">
    <property type="entry name" value="ETF_BETA"/>
    <property type="match status" value="1"/>
</dbReference>
<proteinExistence type="inferred from homology"/>
<dbReference type="AlphaFoldDB" id="A0AAV2ZPA3"/>
<evidence type="ECO:0000259" key="9">
    <source>
        <dbReference type="SMART" id="SM00893"/>
    </source>
</evidence>
<dbReference type="SMART" id="SM00893">
    <property type="entry name" value="ETF"/>
    <property type="match status" value="1"/>
</dbReference>
<evidence type="ECO:0000313" key="11">
    <source>
        <dbReference type="Proteomes" id="UP001181693"/>
    </source>
</evidence>
<dbReference type="EMBL" id="DYDO01000011">
    <property type="protein sequence ID" value="DBA15813.1"/>
    <property type="molecule type" value="Genomic_DNA"/>
</dbReference>
<evidence type="ECO:0000256" key="5">
    <source>
        <dbReference type="ARBA" id="ARBA00022982"/>
    </source>
</evidence>
<comment type="subunit">
    <text evidence="7">Heterodimer composed of ETFA and ETFB. Identified in a complex that contains ETFA, ETFB and ETFRF1. Interacts with ACADM.</text>
</comment>
<dbReference type="CDD" id="cd01714">
    <property type="entry name" value="ETF_beta"/>
    <property type="match status" value="1"/>
</dbReference>
<organism evidence="10 11">
    <name type="scientific">Pyxicephalus adspersus</name>
    <name type="common">African bullfrog</name>
    <dbReference type="NCBI Taxonomy" id="30357"/>
    <lineage>
        <taxon>Eukaryota</taxon>
        <taxon>Metazoa</taxon>
        <taxon>Chordata</taxon>
        <taxon>Craniata</taxon>
        <taxon>Vertebrata</taxon>
        <taxon>Euteleostomi</taxon>
        <taxon>Amphibia</taxon>
        <taxon>Batrachia</taxon>
        <taxon>Anura</taxon>
        <taxon>Neobatrachia</taxon>
        <taxon>Ranoidea</taxon>
        <taxon>Pyxicephalidae</taxon>
        <taxon>Pyxicephalinae</taxon>
        <taxon>Pyxicephalus</taxon>
    </lineage>
</organism>
<dbReference type="GO" id="GO:0009063">
    <property type="term" value="P:amino acid catabolic process"/>
    <property type="evidence" value="ECO:0007669"/>
    <property type="project" value="TreeGrafter"/>
</dbReference>
<dbReference type="InterPro" id="IPR000049">
    <property type="entry name" value="ET-Flavoprotein_bsu_CS"/>
</dbReference>
<dbReference type="SUPFAM" id="SSF52402">
    <property type="entry name" value="Adenine nucleotide alpha hydrolases-like"/>
    <property type="match status" value="1"/>
</dbReference>
<comment type="function">
    <text evidence="6">Heterodimeric electron transfer flavoprotein that accepts electrons from several mitochondrial dehydrogenases, including acyl-CoA dehydrogenases, glutaryl-CoA and sarcosine dehydrogenase. It transfers the electrons to the main mitochondrial respiratory chain via ETF-ubiquinone oxidoreductase. Required for normal mitochondrial fatty acid oxidation and normal amino acid metabolism. ETFB binds an AMP molecule that probably has a purely structural role.</text>
</comment>
<dbReference type="PANTHER" id="PTHR21294">
    <property type="entry name" value="ELECTRON TRANSFER FLAVOPROTEIN BETA-SUBUNIT"/>
    <property type="match status" value="1"/>
</dbReference>
<evidence type="ECO:0000256" key="2">
    <source>
        <dbReference type="ARBA" id="ARBA00007557"/>
    </source>
</evidence>
<dbReference type="InterPro" id="IPR012255">
    <property type="entry name" value="ETF_b"/>
</dbReference>
<comment type="subunit">
    <text evidence="8">Heterodimer of an alpha and a beta subunit.</text>
</comment>
<comment type="similarity">
    <text evidence="2 8">Belongs to the ETF beta-subunit/FixA family.</text>
</comment>
<evidence type="ECO:0000256" key="7">
    <source>
        <dbReference type="ARBA" id="ARBA00046893"/>
    </source>
</evidence>
<evidence type="ECO:0000256" key="8">
    <source>
        <dbReference type="PIRNR" id="PIRNR000090"/>
    </source>
</evidence>
<dbReference type="Gene3D" id="3.40.50.620">
    <property type="entry name" value="HUPs"/>
    <property type="match status" value="1"/>
</dbReference>
<gene>
    <name evidence="10" type="ORF">GDO54_003273</name>
</gene>
<comment type="function">
    <text evidence="8">The electron transfer flavoprotein serves as a specific electron acceptor for several dehydrogenases, including five acyl-CoA dehydrogenases, glutaryl-CoA and sarcosine dehydrogenase. It transfers the electrons to the main mitochondrial respiratory chain via ETF-ubiquinone oxidoreductase (ETF dehydrogenase).</text>
</comment>
<dbReference type="Proteomes" id="UP001181693">
    <property type="component" value="Unassembled WGS sequence"/>
</dbReference>
<dbReference type="InterPro" id="IPR033948">
    <property type="entry name" value="ETF_beta_N"/>
</dbReference>
<dbReference type="PANTHER" id="PTHR21294:SF8">
    <property type="entry name" value="ELECTRON TRANSFER FLAVOPROTEIN SUBUNIT BETA"/>
    <property type="match status" value="1"/>
</dbReference>
<comment type="subcellular location">
    <subcellularLocation>
        <location evidence="1 8">Mitochondrion matrix</location>
    </subcellularLocation>
</comment>
<accession>A0AAV2ZPA3</accession>